<keyword evidence="7" id="KW-1185">Reference proteome</keyword>
<dbReference type="Gene3D" id="1.10.10.10">
    <property type="entry name" value="Winged helix-like DNA-binding domain superfamily/Winged helix DNA-binding domain"/>
    <property type="match status" value="1"/>
</dbReference>
<evidence type="ECO:0000256" key="1">
    <source>
        <dbReference type="ARBA" id="ARBA00023015"/>
    </source>
</evidence>
<dbReference type="Proteomes" id="UP001604267">
    <property type="component" value="Unassembled WGS sequence"/>
</dbReference>
<keyword evidence="3" id="KW-0804">Transcription</keyword>
<dbReference type="InterPro" id="IPR011991">
    <property type="entry name" value="ArsR-like_HTH"/>
</dbReference>
<dbReference type="InterPro" id="IPR051011">
    <property type="entry name" value="Metal_resp_trans_reg"/>
</dbReference>
<dbReference type="EMBL" id="JBICYV010000023">
    <property type="protein sequence ID" value="MFG3015891.1"/>
    <property type="molecule type" value="Genomic_DNA"/>
</dbReference>
<accession>A0ABW7BJG3</accession>
<dbReference type="SUPFAM" id="SSF46785">
    <property type="entry name" value="Winged helix' DNA-binding domain"/>
    <property type="match status" value="1"/>
</dbReference>
<name>A0ABW7BJG3_9ACTN</name>
<evidence type="ECO:0000259" key="5">
    <source>
        <dbReference type="SMART" id="SM00418"/>
    </source>
</evidence>
<dbReference type="InterPro" id="IPR036388">
    <property type="entry name" value="WH-like_DNA-bd_sf"/>
</dbReference>
<dbReference type="SMART" id="SM00418">
    <property type="entry name" value="HTH_ARSR"/>
    <property type="match status" value="1"/>
</dbReference>
<evidence type="ECO:0000256" key="4">
    <source>
        <dbReference type="SAM" id="MobiDB-lite"/>
    </source>
</evidence>
<organism evidence="6 7">
    <name type="scientific">Streptomyces cinerochromogenes</name>
    <dbReference type="NCBI Taxonomy" id="66422"/>
    <lineage>
        <taxon>Bacteria</taxon>
        <taxon>Bacillati</taxon>
        <taxon>Actinomycetota</taxon>
        <taxon>Actinomycetes</taxon>
        <taxon>Kitasatosporales</taxon>
        <taxon>Streptomycetaceae</taxon>
        <taxon>Streptomyces</taxon>
    </lineage>
</organism>
<evidence type="ECO:0000256" key="3">
    <source>
        <dbReference type="ARBA" id="ARBA00023163"/>
    </source>
</evidence>
<keyword evidence="2" id="KW-0238">DNA-binding</keyword>
<dbReference type="PANTHER" id="PTHR43132">
    <property type="entry name" value="ARSENICAL RESISTANCE OPERON REPRESSOR ARSR-RELATED"/>
    <property type="match status" value="1"/>
</dbReference>
<dbReference type="Pfam" id="PF01022">
    <property type="entry name" value="HTH_5"/>
    <property type="match status" value="1"/>
</dbReference>
<dbReference type="CDD" id="cd00090">
    <property type="entry name" value="HTH_ARSR"/>
    <property type="match status" value="1"/>
</dbReference>
<evidence type="ECO:0000313" key="7">
    <source>
        <dbReference type="Proteomes" id="UP001604267"/>
    </source>
</evidence>
<gene>
    <name evidence="6" type="ORF">ACGFZB_36695</name>
</gene>
<evidence type="ECO:0000256" key="2">
    <source>
        <dbReference type="ARBA" id="ARBA00023125"/>
    </source>
</evidence>
<feature type="domain" description="HTH arsR-type" evidence="5">
    <location>
        <begin position="54"/>
        <end position="142"/>
    </location>
</feature>
<dbReference type="InterPro" id="IPR036390">
    <property type="entry name" value="WH_DNA-bd_sf"/>
</dbReference>
<dbReference type="RefSeq" id="WP_392824047.1">
    <property type="nucleotide sequence ID" value="NZ_JBICYV010000023.1"/>
</dbReference>
<sequence length="228" mass="25012">MDTFAMTEDPSMAEDPSVAEDASVAEEPFPPGSDAGPDEHRRDEQGHLVLRSPEQFKALGHPVRHRMVNVLRQRPATLRQLAGVLGMSKGTIGYHVRVLREAGLIRLAETRQVRGGTEQYFALVSQSFKVHEEAAVGPEFLFNAALGEMLPDQPGRPSHTALRHLWLTDAEARALEARLRAMAAEPHRSADSADGEPYGLLISLFRADVPSLPPDDRDEPDENSPPAC</sequence>
<feature type="region of interest" description="Disordered" evidence="4">
    <location>
        <begin position="209"/>
        <end position="228"/>
    </location>
</feature>
<reference evidence="6 7" key="1">
    <citation type="submission" date="2024-10" db="EMBL/GenBank/DDBJ databases">
        <title>The Natural Products Discovery Center: Release of the First 8490 Sequenced Strains for Exploring Actinobacteria Biosynthetic Diversity.</title>
        <authorList>
            <person name="Kalkreuter E."/>
            <person name="Kautsar S.A."/>
            <person name="Yang D."/>
            <person name="Bader C.D."/>
            <person name="Teijaro C.N."/>
            <person name="Fluegel L."/>
            <person name="Davis C.M."/>
            <person name="Simpson J.R."/>
            <person name="Lauterbach L."/>
            <person name="Steele A.D."/>
            <person name="Gui C."/>
            <person name="Meng S."/>
            <person name="Li G."/>
            <person name="Viehrig K."/>
            <person name="Ye F."/>
            <person name="Su P."/>
            <person name="Kiefer A.F."/>
            <person name="Nichols A."/>
            <person name="Cepeda A.J."/>
            <person name="Yan W."/>
            <person name="Fan B."/>
            <person name="Jiang Y."/>
            <person name="Adhikari A."/>
            <person name="Zheng C.-J."/>
            <person name="Schuster L."/>
            <person name="Cowan T.M."/>
            <person name="Smanski M.J."/>
            <person name="Chevrette M.G."/>
            <person name="De Carvalho L.P.S."/>
            <person name="Shen B."/>
        </authorList>
    </citation>
    <scope>NUCLEOTIDE SEQUENCE [LARGE SCALE GENOMIC DNA]</scope>
    <source>
        <strain evidence="6 7">NPDC048320</strain>
    </source>
</reference>
<dbReference type="InterPro" id="IPR001845">
    <property type="entry name" value="HTH_ArsR_DNA-bd_dom"/>
</dbReference>
<protein>
    <submittedName>
        <fullName evidence="6">ArsR/SmtB family transcription factor</fullName>
    </submittedName>
</protein>
<feature type="region of interest" description="Disordered" evidence="4">
    <location>
        <begin position="1"/>
        <end position="42"/>
    </location>
</feature>
<proteinExistence type="predicted"/>
<keyword evidence="1" id="KW-0805">Transcription regulation</keyword>
<comment type="caution">
    <text evidence="6">The sequence shown here is derived from an EMBL/GenBank/DDBJ whole genome shotgun (WGS) entry which is preliminary data.</text>
</comment>
<evidence type="ECO:0000313" key="6">
    <source>
        <dbReference type="EMBL" id="MFG3015891.1"/>
    </source>
</evidence>
<dbReference type="PANTHER" id="PTHR43132:SF2">
    <property type="entry name" value="ARSENICAL RESISTANCE OPERON REPRESSOR ARSR-RELATED"/>
    <property type="match status" value="1"/>
</dbReference>